<sequence length="174" mass="19395">MSSSPKTQFFIRPAGVEDVDAILKLVVDLATYEKAADSVKATPELLRKNLFEKEYARTLLAFLGTPEVPGEAVGLALYFYNFSTWTGKPGIYLEDLYVTPETRGTGIGKALFSELGRIAEEKECGRLDWSVLKWNQPSIDFYEKTLGAVAMAEWQGMRLEGEGIQSLREFAPKS</sequence>
<name>A0ACB8U6W9_9APHY</name>
<gene>
    <name evidence="1" type="ORF">BDY19DRAFT_888030</name>
</gene>
<keyword evidence="2" id="KW-1185">Reference proteome</keyword>
<dbReference type="EMBL" id="MU274908">
    <property type="protein sequence ID" value="KAI0090127.1"/>
    <property type="molecule type" value="Genomic_DNA"/>
</dbReference>
<protein>
    <submittedName>
        <fullName evidence="1">Acyl-CoA N-acyltransferase</fullName>
    </submittedName>
</protein>
<evidence type="ECO:0000313" key="2">
    <source>
        <dbReference type="Proteomes" id="UP001055072"/>
    </source>
</evidence>
<dbReference type="Proteomes" id="UP001055072">
    <property type="component" value="Unassembled WGS sequence"/>
</dbReference>
<organism evidence="1 2">
    <name type="scientific">Irpex rosettiformis</name>
    <dbReference type="NCBI Taxonomy" id="378272"/>
    <lineage>
        <taxon>Eukaryota</taxon>
        <taxon>Fungi</taxon>
        <taxon>Dikarya</taxon>
        <taxon>Basidiomycota</taxon>
        <taxon>Agaricomycotina</taxon>
        <taxon>Agaricomycetes</taxon>
        <taxon>Polyporales</taxon>
        <taxon>Irpicaceae</taxon>
        <taxon>Irpex</taxon>
    </lineage>
</organism>
<evidence type="ECO:0000313" key="1">
    <source>
        <dbReference type="EMBL" id="KAI0090127.1"/>
    </source>
</evidence>
<accession>A0ACB8U6W9</accession>
<comment type="caution">
    <text evidence="1">The sequence shown here is derived from an EMBL/GenBank/DDBJ whole genome shotgun (WGS) entry which is preliminary data.</text>
</comment>
<proteinExistence type="predicted"/>
<reference evidence="1" key="1">
    <citation type="journal article" date="2021" name="Environ. Microbiol.">
        <title>Gene family expansions and transcriptome signatures uncover fungal adaptations to wood decay.</title>
        <authorList>
            <person name="Hage H."/>
            <person name="Miyauchi S."/>
            <person name="Viragh M."/>
            <person name="Drula E."/>
            <person name="Min B."/>
            <person name="Chaduli D."/>
            <person name="Navarro D."/>
            <person name="Favel A."/>
            <person name="Norest M."/>
            <person name="Lesage-Meessen L."/>
            <person name="Balint B."/>
            <person name="Merenyi Z."/>
            <person name="de Eugenio L."/>
            <person name="Morin E."/>
            <person name="Martinez A.T."/>
            <person name="Baldrian P."/>
            <person name="Stursova M."/>
            <person name="Martinez M.J."/>
            <person name="Novotny C."/>
            <person name="Magnuson J.K."/>
            <person name="Spatafora J.W."/>
            <person name="Maurice S."/>
            <person name="Pangilinan J."/>
            <person name="Andreopoulos W."/>
            <person name="LaButti K."/>
            <person name="Hundley H."/>
            <person name="Na H."/>
            <person name="Kuo A."/>
            <person name="Barry K."/>
            <person name="Lipzen A."/>
            <person name="Henrissat B."/>
            <person name="Riley R."/>
            <person name="Ahrendt S."/>
            <person name="Nagy L.G."/>
            <person name="Grigoriev I.V."/>
            <person name="Martin F."/>
            <person name="Rosso M.N."/>
        </authorList>
    </citation>
    <scope>NUCLEOTIDE SEQUENCE</scope>
    <source>
        <strain evidence="1">CBS 384.51</strain>
    </source>
</reference>